<dbReference type="eggNOG" id="COG0330">
    <property type="taxonomic scope" value="Bacteria"/>
</dbReference>
<dbReference type="SUPFAM" id="SSF117892">
    <property type="entry name" value="Band 7/SPFH domain"/>
    <property type="match status" value="1"/>
</dbReference>
<proteinExistence type="inferred from homology"/>
<comment type="subcellular location">
    <subcellularLocation>
        <location evidence="1">Membrane</location>
        <topology evidence="1">Single-pass membrane protein</topology>
    </subcellularLocation>
</comment>
<dbReference type="SMART" id="SM00244">
    <property type="entry name" value="PHB"/>
    <property type="match status" value="1"/>
</dbReference>
<protein>
    <recommendedName>
        <fullName evidence="6">Protein HflC</fullName>
    </recommendedName>
</protein>
<dbReference type="InterPro" id="IPR001107">
    <property type="entry name" value="Band_7"/>
</dbReference>
<evidence type="ECO:0000256" key="2">
    <source>
        <dbReference type="ARBA" id="ARBA00007862"/>
    </source>
</evidence>
<dbReference type="InterPro" id="IPR010200">
    <property type="entry name" value="HflC"/>
</dbReference>
<keyword evidence="4" id="KW-1133">Transmembrane helix</keyword>
<dbReference type="EMBL" id="CP004025">
    <property type="protein sequence ID" value="AGC47131.1"/>
    <property type="molecule type" value="Genomic_DNA"/>
</dbReference>
<reference evidence="8 9" key="1">
    <citation type="journal article" date="2013" name="Genome Announc.">
        <title>Complete genome sequence of Myxococcus stipitatus strain DSM 14675, a fruiting myxobacterium.</title>
        <authorList>
            <person name="Huntley S."/>
            <person name="Kneip S."/>
            <person name="Treuner-Lange A."/>
            <person name="Sogaard-Andersen L."/>
        </authorList>
    </citation>
    <scope>NUCLEOTIDE SEQUENCE [LARGE SCALE GENOMIC DNA]</scope>
    <source>
        <strain evidence="9">DSM 14675 / JCM 12634 / Mx s8</strain>
    </source>
</reference>
<feature type="domain" description="Band 7" evidence="7">
    <location>
        <begin position="21"/>
        <end position="212"/>
    </location>
</feature>
<keyword evidence="3" id="KW-0812">Transmembrane</keyword>
<evidence type="ECO:0000259" key="7">
    <source>
        <dbReference type="SMART" id="SM00244"/>
    </source>
</evidence>
<evidence type="ECO:0000313" key="9">
    <source>
        <dbReference type="Proteomes" id="UP000011131"/>
    </source>
</evidence>
<dbReference type="AlphaFoldDB" id="L7UDY8"/>
<dbReference type="PATRIC" id="fig|1278073.3.peg.5934"/>
<dbReference type="PIRSF" id="PIRSF005651">
    <property type="entry name" value="HflC"/>
    <property type="match status" value="1"/>
</dbReference>
<dbReference type="STRING" id="1278073.MYSTI_05855"/>
<dbReference type="KEGG" id="msd:MYSTI_05855"/>
<comment type="function">
    <text evidence="6">HflC and HflK could regulate a protease.</text>
</comment>
<evidence type="ECO:0000256" key="6">
    <source>
        <dbReference type="PIRNR" id="PIRNR005651"/>
    </source>
</evidence>
<evidence type="ECO:0000256" key="4">
    <source>
        <dbReference type="ARBA" id="ARBA00022989"/>
    </source>
</evidence>
<dbReference type="Proteomes" id="UP000011131">
    <property type="component" value="Chromosome"/>
</dbReference>
<comment type="similarity">
    <text evidence="2 6">Belongs to the band 7/mec-2 family. HflC subfamily.</text>
</comment>
<keyword evidence="5" id="KW-0472">Membrane</keyword>
<evidence type="ECO:0000313" key="8">
    <source>
        <dbReference type="EMBL" id="AGC47131.1"/>
    </source>
</evidence>
<dbReference type="Gene3D" id="3.30.479.30">
    <property type="entry name" value="Band 7 domain"/>
    <property type="match status" value="1"/>
</dbReference>
<sequence>MKARIAGLSVFFAVLLTTAYSAVFVLGEAEQALLVRFGEIRGPTLTEPGIHWKWPFIDEVHRFDERLWTWAGDAEQISTLGREFILVKTSAHVRIENPRLFLESVHDERGAESRLNDILHSIVRNQVSGARIEELIRASDWKAPARVSEEWGTAASGPGSTPPVARGREDLEREVLKHAQPQISKYGMALMDVRIQRVNYIASVREQVENRMISERRSIAEKFRSEGRGRSEEILGEMERELQAIRSDASRKAEEVRGDADAHVTRLYGQAYGQNAEFFSFLKTLETYRETMGANTTLMIRADSDFYRYLESSGRSLGTKPAAKGPAAVVAR</sequence>
<evidence type="ECO:0000256" key="1">
    <source>
        <dbReference type="ARBA" id="ARBA00004167"/>
    </source>
</evidence>
<dbReference type="PANTHER" id="PTHR42911:SF1">
    <property type="entry name" value="MODULATOR OF FTSH PROTEASE HFLC"/>
    <property type="match status" value="1"/>
</dbReference>
<dbReference type="CDD" id="cd03405">
    <property type="entry name" value="SPFH_HflC"/>
    <property type="match status" value="1"/>
</dbReference>
<dbReference type="InterPro" id="IPR036013">
    <property type="entry name" value="Band_7/SPFH_dom_sf"/>
</dbReference>
<dbReference type="NCBIfam" id="TIGR01932">
    <property type="entry name" value="hflC"/>
    <property type="match status" value="1"/>
</dbReference>
<organism evidence="8 9">
    <name type="scientific">Myxococcus stipitatus (strain DSM 14675 / JCM 12634 / Mx s8)</name>
    <dbReference type="NCBI Taxonomy" id="1278073"/>
    <lineage>
        <taxon>Bacteria</taxon>
        <taxon>Pseudomonadati</taxon>
        <taxon>Myxococcota</taxon>
        <taxon>Myxococcia</taxon>
        <taxon>Myxococcales</taxon>
        <taxon>Cystobacterineae</taxon>
        <taxon>Myxococcaceae</taxon>
        <taxon>Myxococcus</taxon>
    </lineage>
</organism>
<keyword evidence="9" id="KW-1185">Reference proteome</keyword>
<dbReference type="HOGENOM" id="CLU_059167_1_1_7"/>
<gene>
    <name evidence="8" type="ordered locus">MYSTI_05855</name>
</gene>
<accession>L7UDY8</accession>
<dbReference type="PANTHER" id="PTHR42911">
    <property type="entry name" value="MODULATOR OF FTSH PROTEASE HFLC"/>
    <property type="match status" value="1"/>
</dbReference>
<name>L7UDY8_MYXSD</name>
<dbReference type="GO" id="GO:0016020">
    <property type="term" value="C:membrane"/>
    <property type="evidence" value="ECO:0007669"/>
    <property type="project" value="UniProtKB-SubCell"/>
</dbReference>
<evidence type="ECO:0000256" key="3">
    <source>
        <dbReference type="ARBA" id="ARBA00022692"/>
    </source>
</evidence>
<dbReference type="RefSeq" id="WP_015351386.1">
    <property type="nucleotide sequence ID" value="NC_020126.1"/>
</dbReference>
<dbReference type="OrthoDB" id="9812991at2"/>
<evidence type="ECO:0000256" key="5">
    <source>
        <dbReference type="ARBA" id="ARBA00023136"/>
    </source>
</evidence>
<dbReference type="Pfam" id="PF01145">
    <property type="entry name" value="Band_7"/>
    <property type="match status" value="1"/>
</dbReference>